<dbReference type="RefSeq" id="WP_061071465.1">
    <property type="nucleotide sequence ID" value="NZ_CP014060.2"/>
</dbReference>
<dbReference type="AlphaFoldDB" id="A0A0X8NWD6"/>
<name>A0A0X8NWD6_ALCXX</name>
<evidence type="ECO:0000313" key="1">
    <source>
        <dbReference type="EMBL" id="AMG35581.1"/>
    </source>
</evidence>
<evidence type="ECO:0000313" key="2">
    <source>
        <dbReference type="Proteomes" id="UP000060602"/>
    </source>
</evidence>
<reference evidence="2" key="1">
    <citation type="submission" date="2015-12" db="EMBL/GenBank/DDBJ databases">
        <title>FDA dAtabase for Regulatory Grade micrObial Sequences (FDA-ARGOS): Supporting development and validation of Infectious Disease Dx tests.</title>
        <authorList>
            <person name="Case J."/>
            <person name="Tallon L."/>
            <person name="Sadzewicz L."/>
            <person name="Sengamalay N."/>
            <person name="Ott S."/>
            <person name="Godinez A."/>
            <person name="Nagaraj S."/>
            <person name="Nadendla S."/>
            <person name="Sichtig H."/>
        </authorList>
    </citation>
    <scope>NUCLEOTIDE SEQUENCE [LARGE SCALE GENOMIC DNA]</scope>
    <source>
        <strain evidence="2">FDAARGOS_147</strain>
    </source>
</reference>
<proteinExistence type="predicted"/>
<dbReference type="Proteomes" id="UP000060602">
    <property type="component" value="Chromosome"/>
</dbReference>
<sequence>MDRDILIAHLTTALRAITAPRFYETERGFQGELLVGLQRVIPEGFLPDRVIIEQEYQKRLREHGLTTRPDIIIHEPFDPSRHRSRRDGNVAVMELKRAATAEKAAADIESLIKMMEVLEYPLAIFVNIASEVTHADVVPAEWRERIICFAVNLRNGEAHVVRSDMI</sequence>
<gene>
    <name evidence="1" type="ORF">AL504_05760</name>
</gene>
<organism evidence="1 2">
    <name type="scientific">Alcaligenes xylosoxydans xylosoxydans</name>
    <name type="common">Achromobacter xylosoxidans</name>
    <dbReference type="NCBI Taxonomy" id="85698"/>
    <lineage>
        <taxon>Bacteria</taxon>
        <taxon>Pseudomonadati</taxon>
        <taxon>Pseudomonadota</taxon>
        <taxon>Betaproteobacteria</taxon>
        <taxon>Burkholderiales</taxon>
        <taxon>Alcaligenaceae</taxon>
        <taxon>Achromobacter</taxon>
    </lineage>
</organism>
<protein>
    <submittedName>
        <fullName evidence="1">Uncharacterized protein</fullName>
    </submittedName>
</protein>
<accession>A0A0X8NWD6</accession>
<dbReference type="EMBL" id="CP014060">
    <property type="protein sequence ID" value="AMG35581.1"/>
    <property type="molecule type" value="Genomic_DNA"/>
</dbReference>